<proteinExistence type="predicted"/>
<feature type="domain" description="FAD dependent oxidoreductase" evidence="2">
    <location>
        <begin position="5"/>
        <end position="393"/>
    </location>
</feature>
<evidence type="ECO:0000313" key="3">
    <source>
        <dbReference type="EMBL" id="UOO93131.1"/>
    </source>
</evidence>
<dbReference type="Pfam" id="PF01266">
    <property type="entry name" value="DAO"/>
    <property type="match status" value="1"/>
</dbReference>
<dbReference type="InterPro" id="IPR036188">
    <property type="entry name" value="FAD/NAD-bd_sf"/>
</dbReference>
<sequence length="414" mass="46430">MANKTIVIGAGMVGVCVAWHLQQQGFDVTLIDKKAPGEETSFGNAGLIQREAIFPYPMPRNMTEIMRILPNQSPDIRYRPLAMWHYRHALWQYFVHSAPQRFATIRQEWASLIAHCTDAHETMLQAAGAEQWVRKVGWLQLHRHASSFEHAKQHVQDGNAWGVEARLLNPQDIAQLEPDLNSQVFVGGVHWQNAWQVTNPAALVKAYAAHFVSLGGTILQDTVHSLHHQNQWHVHTQNERLTYEHAVIAAGPWSQDLLHTLGYEFPLFPIRGYHQHYTLKTGSVLNHSIVDEDSGFVLGPKQAGIRLTTGAEFTLMDAPIRMEQLHATETIARGLLPLENALETTPWLGHRPCLPDMKPIIGAAPKHPNLWLAFGHAHQGFTLGPITGLLLAQQMSGQDTLIDMQPFSAQRFTA</sequence>
<dbReference type="InterPro" id="IPR006076">
    <property type="entry name" value="FAD-dep_OxRdtase"/>
</dbReference>
<keyword evidence="4" id="KW-1185">Reference proteome</keyword>
<name>A0ABY4EBK7_VITST</name>
<evidence type="ECO:0000256" key="1">
    <source>
        <dbReference type="ARBA" id="ARBA00023002"/>
    </source>
</evidence>
<accession>A0ABY4EBK7</accession>
<dbReference type="SUPFAM" id="SSF51905">
    <property type="entry name" value="FAD/NAD(P)-binding domain"/>
    <property type="match status" value="1"/>
</dbReference>
<dbReference type="EMBL" id="CP091512">
    <property type="protein sequence ID" value="UOO93131.1"/>
    <property type="molecule type" value="Genomic_DNA"/>
</dbReference>
<protein>
    <submittedName>
        <fullName evidence="3">FAD-binding oxidoreductase</fullName>
    </submittedName>
</protein>
<dbReference type="PANTHER" id="PTHR13847">
    <property type="entry name" value="SARCOSINE DEHYDROGENASE-RELATED"/>
    <property type="match status" value="1"/>
</dbReference>
<keyword evidence="1" id="KW-0560">Oxidoreductase</keyword>
<dbReference type="RefSeq" id="WP_019958756.1">
    <property type="nucleotide sequence ID" value="NZ_CP091512.1"/>
</dbReference>
<dbReference type="Gene3D" id="3.50.50.60">
    <property type="entry name" value="FAD/NAD(P)-binding domain"/>
    <property type="match status" value="1"/>
</dbReference>
<dbReference type="PANTHER" id="PTHR13847:SF289">
    <property type="entry name" value="GLYCINE OXIDASE"/>
    <property type="match status" value="1"/>
</dbReference>
<evidence type="ECO:0000313" key="4">
    <source>
        <dbReference type="Proteomes" id="UP000832034"/>
    </source>
</evidence>
<reference evidence="3" key="2">
    <citation type="journal article" date="2022" name="Res Sq">
        <title>Evolution of multicellular longitudinally dividing oral cavity symbionts (Neisseriaceae).</title>
        <authorList>
            <person name="Nyongesa S."/>
            <person name="Weber P."/>
            <person name="Bernet E."/>
            <person name="Pullido F."/>
            <person name="Nieckarz M."/>
            <person name="Delaby M."/>
            <person name="Nieves C."/>
            <person name="Viehboeck T."/>
            <person name="Krause N."/>
            <person name="Rivera-Millot A."/>
            <person name="Nakamura A."/>
            <person name="Vischer N."/>
            <person name="VanNieuwenhze M."/>
            <person name="Brun Y."/>
            <person name="Cava F."/>
            <person name="Bulgheresi S."/>
            <person name="Veyrier F."/>
        </authorList>
    </citation>
    <scope>NUCLEOTIDE SEQUENCE</scope>
    <source>
        <strain evidence="3">SAG 1488-6</strain>
    </source>
</reference>
<dbReference type="Gene3D" id="3.30.9.10">
    <property type="entry name" value="D-Amino Acid Oxidase, subunit A, domain 2"/>
    <property type="match status" value="1"/>
</dbReference>
<evidence type="ECO:0000259" key="2">
    <source>
        <dbReference type="Pfam" id="PF01266"/>
    </source>
</evidence>
<reference evidence="3" key="1">
    <citation type="submission" date="2021-12" db="EMBL/GenBank/DDBJ databases">
        <authorList>
            <person name="Veyrier F.J."/>
        </authorList>
    </citation>
    <scope>NUCLEOTIDE SEQUENCE</scope>
    <source>
        <strain evidence="3">SAG 1488-6</strain>
    </source>
</reference>
<dbReference type="SUPFAM" id="SSF54373">
    <property type="entry name" value="FAD-linked reductases, C-terminal domain"/>
    <property type="match status" value="1"/>
</dbReference>
<dbReference type="Proteomes" id="UP000832034">
    <property type="component" value="Chromosome"/>
</dbReference>
<organism evidence="3 4">
    <name type="scientific">Vitreoscilla stercoraria</name>
    <dbReference type="NCBI Taxonomy" id="61"/>
    <lineage>
        <taxon>Bacteria</taxon>
        <taxon>Pseudomonadati</taxon>
        <taxon>Pseudomonadota</taxon>
        <taxon>Betaproteobacteria</taxon>
        <taxon>Neisseriales</taxon>
        <taxon>Neisseriaceae</taxon>
        <taxon>Vitreoscilla</taxon>
    </lineage>
</organism>
<gene>
    <name evidence="3" type="ORF">LVJ81_03615</name>
</gene>